<name>A0AAD4ZV23_PRUDU</name>
<dbReference type="InterPro" id="IPR013210">
    <property type="entry name" value="LRR_N_plant-typ"/>
</dbReference>
<evidence type="ECO:0000256" key="11">
    <source>
        <dbReference type="SAM" id="Phobius"/>
    </source>
</evidence>
<evidence type="ECO:0000256" key="3">
    <source>
        <dbReference type="ARBA" id="ARBA00022614"/>
    </source>
</evidence>
<dbReference type="Proteomes" id="UP001054821">
    <property type="component" value="Chromosome 1"/>
</dbReference>
<evidence type="ECO:0000313" key="14">
    <source>
        <dbReference type="EMBL" id="KAI5354719.1"/>
    </source>
</evidence>
<keyword evidence="3" id="KW-0433">Leucine-rich repeat</keyword>
<gene>
    <name evidence="14" type="ORF">L3X38_007614</name>
</gene>
<evidence type="ECO:0000256" key="7">
    <source>
        <dbReference type="ARBA" id="ARBA00022989"/>
    </source>
</evidence>
<sequence>MVRINNSYDLNHWLLVLFFLAQLCIFVSSSDASEIQTLLKFKSFLSNDTALDNWNNSTNPCNGTTNIWSGLYCEKNGKVYGLKLQNMGLMGIIDIDTLLGLCALRSISIMNNNFEGPLPSLNKLGALIGVYLSNNQFTGEMQDNAFEGMSSLKKIYLDGNEFSGKIPKSLAALSKLSELGLQGNQFSGKIPNFAQSPNGWKYFNISNNRFEGRIPASLSNLEASAFTGNLGLCGKPLAPCKSSKKKILLIIAIVVVSIAAILCTMVAILFIRRHSAKSKQEARAQKKLKAQHHTAAMEVQLTADEDNYKKAEKGGELYFVRKDRGFELEELLRAPAEVLGSGSFGSSYKAGLLSGSMVVKRFRQINQVGKEDFYDHMRRLGRLSHPNLLPLVAFYYRKEEKLLVHDFVANGSLASHLHVKREPGQPGLDWPTRLMIIKGVSRGLGYLYKEFPGLTVPHGHLKSSNVLLDHNFNPLLAEYALTPVINRDHAQKFMVAYKSPEFSHTEQTSKKTDVWSLGILIFEMLTGKFPANYLQQGKRANADLAAWVNSVVREEWTGEVFDKNMKGTKNGEGEMLKLLKIGMCCCESSVEGRWDWREVVDKIEELKERDSEEEYSSYASDGDMGSSRAMTDDDFSFSVNA</sequence>
<dbReference type="Pfam" id="PF07714">
    <property type="entry name" value="PK_Tyr_Ser-Thr"/>
    <property type="match status" value="1"/>
</dbReference>
<feature type="region of interest" description="Disordered" evidence="10">
    <location>
        <begin position="608"/>
        <end position="641"/>
    </location>
</feature>
<evidence type="ECO:0000256" key="10">
    <source>
        <dbReference type="SAM" id="MobiDB-lite"/>
    </source>
</evidence>
<evidence type="ECO:0000256" key="1">
    <source>
        <dbReference type="ARBA" id="ARBA00004167"/>
    </source>
</evidence>
<feature type="signal peptide" evidence="12">
    <location>
        <begin position="1"/>
        <end position="32"/>
    </location>
</feature>
<comment type="caution">
    <text evidence="14">The sequence shown here is derived from an EMBL/GenBank/DDBJ whole genome shotgun (WGS) entry which is preliminary data.</text>
</comment>
<keyword evidence="7 11" id="KW-1133">Transmembrane helix</keyword>
<keyword evidence="6" id="KW-0677">Repeat</keyword>
<dbReference type="EMBL" id="JAJFAZ020000001">
    <property type="protein sequence ID" value="KAI5354719.1"/>
    <property type="molecule type" value="Genomic_DNA"/>
</dbReference>
<dbReference type="Gene3D" id="3.30.200.20">
    <property type="entry name" value="Phosphorylase Kinase, domain 1"/>
    <property type="match status" value="1"/>
</dbReference>
<keyword evidence="5 12" id="KW-0732">Signal</keyword>
<dbReference type="GO" id="GO:0016020">
    <property type="term" value="C:membrane"/>
    <property type="evidence" value="ECO:0007669"/>
    <property type="project" value="UniProtKB-SubCell"/>
</dbReference>
<dbReference type="PROSITE" id="PS50011">
    <property type="entry name" value="PROTEIN_KINASE_DOM"/>
    <property type="match status" value="1"/>
</dbReference>
<dbReference type="InterPro" id="IPR001245">
    <property type="entry name" value="Ser-Thr/Tyr_kinase_cat_dom"/>
</dbReference>
<keyword evidence="8 11" id="KW-0472">Membrane</keyword>
<evidence type="ECO:0000256" key="8">
    <source>
        <dbReference type="ARBA" id="ARBA00023136"/>
    </source>
</evidence>
<evidence type="ECO:0000256" key="12">
    <source>
        <dbReference type="SAM" id="SignalP"/>
    </source>
</evidence>
<evidence type="ECO:0000256" key="4">
    <source>
        <dbReference type="ARBA" id="ARBA00022692"/>
    </source>
</evidence>
<dbReference type="GO" id="GO:0004672">
    <property type="term" value="F:protein kinase activity"/>
    <property type="evidence" value="ECO:0007669"/>
    <property type="project" value="InterPro"/>
</dbReference>
<keyword evidence="15" id="KW-1185">Reference proteome</keyword>
<dbReference type="InterPro" id="IPR001611">
    <property type="entry name" value="Leu-rich_rpt"/>
</dbReference>
<dbReference type="Gene3D" id="1.10.510.10">
    <property type="entry name" value="Transferase(Phosphotransferase) domain 1"/>
    <property type="match status" value="1"/>
</dbReference>
<reference evidence="14 15" key="1">
    <citation type="journal article" date="2022" name="G3 (Bethesda)">
        <title>Whole-genome sequence and methylome profiling of the almond [Prunus dulcis (Mill.) D.A. Webb] cultivar 'Nonpareil'.</title>
        <authorList>
            <person name="D'Amico-Willman K.M."/>
            <person name="Ouma W.Z."/>
            <person name="Meulia T."/>
            <person name="Sideli G.M."/>
            <person name="Gradziel T.M."/>
            <person name="Fresnedo-Ramirez J."/>
        </authorList>
    </citation>
    <scope>NUCLEOTIDE SEQUENCE [LARGE SCALE GENOMIC DNA]</scope>
    <source>
        <strain evidence="14">Clone GOH B32 T37-40</strain>
    </source>
</reference>
<dbReference type="SUPFAM" id="SSF52058">
    <property type="entry name" value="L domain-like"/>
    <property type="match status" value="1"/>
</dbReference>
<evidence type="ECO:0000256" key="5">
    <source>
        <dbReference type="ARBA" id="ARBA00022729"/>
    </source>
</evidence>
<feature type="transmembrane region" description="Helical" evidence="11">
    <location>
        <begin position="247"/>
        <end position="271"/>
    </location>
</feature>
<dbReference type="InterPro" id="IPR032675">
    <property type="entry name" value="LRR_dom_sf"/>
</dbReference>
<keyword evidence="2" id="KW-0597">Phosphoprotein</keyword>
<dbReference type="GO" id="GO:0005524">
    <property type="term" value="F:ATP binding"/>
    <property type="evidence" value="ECO:0007669"/>
    <property type="project" value="InterPro"/>
</dbReference>
<dbReference type="Pfam" id="PF08263">
    <property type="entry name" value="LRRNT_2"/>
    <property type="match status" value="1"/>
</dbReference>
<keyword evidence="4 11" id="KW-0812">Transmembrane</keyword>
<dbReference type="Pfam" id="PF00560">
    <property type="entry name" value="LRR_1"/>
    <property type="match status" value="1"/>
</dbReference>
<evidence type="ECO:0000313" key="15">
    <source>
        <dbReference type="Proteomes" id="UP001054821"/>
    </source>
</evidence>
<dbReference type="SUPFAM" id="SSF56112">
    <property type="entry name" value="Protein kinase-like (PK-like)"/>
    <property type="match status" value="1"/>
</dbReference>
<dbReference type="InterPro" id="IPR000719">
    <property type="entry name" value="Prot_kinase_dom"/>
</dbReference>
<dbReference type="PANTHER" id="PTHR48007:SF67">
    <property type="entry name" value="POLLEN RECEPTOR-LIKE KINASE 1"/>
    <property type="match status" value="1"/>
</dbReference>
<protein>
    <recommendedName>
        <fullName evidence="13">Protein kinase domain-containing protein</fullName>
    </recommendedName>
</protein>
<dbReference type="FunFam" id="1.10.510.10:FF:000480">
    <property type="entry name" value="Pollen receptor-like kinase 1"/>
    <property type="match status" value="1"/>
</dbReference>
<dbReference type="PANTHER" id="PTHR48007">
    <property type="entry name" value="LEUCINE-RICH REPEAT RECEPTOR-LIKE PROTEIN KINASE PXC1"/>
    <property type="match status" value="1"/>
</dbReference>
<dbReference type="InterPro" id="IPR011009">
    <property type="entry name" value="Kinase-like_dom_sf"/>
</dbReference>
<evidence type="ECO:0000259" key="13">
    <source>
        <dbReference type="PROSITE" id="PS50011"/>
    </source>
</evidence>
<dbReference type="Gene3D" id="3.80.10.10">
    <property type="entry name" value="Ribonuclease Inhibitor"/>
    <property type="match status" value="2"/>
</dbReference>
<dbReference type="Pfam" id="PF13855">
    <property type="entry name" value="LRR_8"/>
    <property type="match status" value="1"/>
</dbReference>
<feature type="domain" description="Protein kinase" evidence="13">
    <location>
        <begin position="333"/>
        <end position="641"/>
    </location>
</feature>
<comment type="subcellular location">
    <subcellularLocation>
        <location evidence="1">Membrane</location>
        <topology evidence="1">Single-pass membrane protein</topology>
    </subcellularLocation>
</comment>
<keyword evidence="9" id="KW-0675">Receptor</keyword>
<proteinExistence type="predicted"/>
<organism evidence="14 15">
    <name type="scientific">Prunus dulcis</name>
    <name type="common">Almond</name>
    <name type="synonym">Amygdalus dulcis</name>
    <dbReference type="NCBI Taxonomy" id="3755"/>
    <lineage>
        <taxon>Eukaryota</taxon>
        <taxon>Viridiplantae</taxon>
        <taxon>Streptophyta</taxon>
        <taxon>Embryophyta</taxon>
        <taxon>Tracheophyta</taxon>
        <taxon>Spermatophyta</taxon>
        <taxon>Magnoliopsida</taxon>
        <taxon>eudicotyledons</taxon>
        <taxon>Gunneridae</taxon>
        <taxon>Pentapetalae</taxon>
        <taxon>rosids</taxon>
        <taxon>fabids</taxon>
        <taxon>Rosales</taxon>
        <taxon>Rosaceae</taxon>
        <taxon>Amygdaloideae</taxon>
        <taxon>Amygdaleae</taxon>
        <taxon>Prunus</taxon>
    </lineage>
</organism>
<accession>A0AAD4ZV23</accession>
<dbReference type="AlphaFoldDB" id="A0AAD4ZV23"/>
<feature type="chain" id="PRO_5042136849" description="Protein kinase domain-containing protein" evidence="12">
    <location>
        <begin position="33"/>
        <end position="641"/>
    </location>
</feature>
<evidence type="ECO:0000256" key="9">
    <source>
        <dbReference type="ARBA" id="ARBA00023170"/>
    </source>
</evidence>
<evidence type="ECO:0000256" key="6">
    <source>
        <dbReference type="ARBA" id="ARBA00022737"/>
    </source>
</evidence>
<dbReference type="InterPro" id="IPR046959">
    <property type="entry name" value="PRK1-6/SRF4-like"/>
</dbReference>
<evidence type="ECO:0000256" key="2">
    <source>
        <dbReference type="ARBA" id="ARBA00022553"/>
    </source>
</evidence>